<dbReference type="EMBL" id="FOCC01000008">
    <property type="protein sequence ID" value="SEM77156.1"/>
    <property type="molecule type" value="Genomic_DNA"/>
</dbReference>
<dbReference type="PANTHER" id="PTHR35596">
    <property type="entry name" value="DUF2263 DOMAIN-CONTAINING PROTEIN"/>
    <property type="match status" value="1"/>
</dbReference>
<sequence>MDTTINKALGHKTLNLFQVEMFLVKQDSELFIDIPNETPNLGEGTPDIFIKDENLLYRIQQFNEQAKIGVMNFADPYTPGGHFMDGVAGQEQMLCRDSYLYPELRKFIQTYYFENAQDPQGYLIQPAVINSHHIKVLRDEKEDRILSKFRYIDVVSTAAPDIREMKAKGIVPDQAKIYANLSEKILRTLRVFKLNGDRELILGAFGCGYLQNDPQMVATIFKECLDRTEFLGCFDHIYFDIWHNPSVLQTFAKILL</sequence>
<dbReference type="NCBIfam" id="TIGR02452">
    <property type="entry name" value="TIGR02452 family protein"/>
    <property type="match status" value="1"/>
</dbReference>
<dbReference type="InterPro" id="IPR043472">
    <property type="entry name" value="Macro_dom-like"/>
</dbReference>
<dbReference type="Pfam" id="PF10021">
    <property type="entry name" value="PARG_cat_microb"/>
    <property type="match status" value="1"/>
</dbReference>
<protein>
    <submittedName>
        <fullName evidence="2">TIGR02452 family protein</fullName>
    </submittedName>
</protein>
<gene>
    <name evidence="2" type="ORF">SAMN05216431_10898</name>
</gene>
<dbReference type="Proteomes" id="UP000182089">
    <property type="component" value="Unassembled WGS sequence"/>
</dbReference>
<proteinExistence type="predicted"/>
<reference evidence="2 3" key="1">
    <citation type="submission" date="2016-10" db="EMBL/GenBank/DDBJ databases">
        <authorList>
            <person name="Varghese N."/>
            <person name="Submissions S."/>
        </authorList>
    </citation>
    <scope>NUCLEOTIDE SEQUENCE [LARGE SCALE GENOMIC DNA]</scope>
    <source>
        <strain evidence="2 3">WC1T17</strain>
    </source>
</reference>
<dbReference type="InterPro" id="IPR019261">
    <property type="entry name" value="PARG_cat_microbial"/>
</dbReference>
<evidence type="ECO:0000259" key="1">
    <source>
        <dbReference type="Pfam" id="PF10021"/>
    </source>
</evidence>
<dbReference type="InterPro" id="IPR012664">
    <property type="entry name" value="CHP02452"/>
</dbReference>
<dbReference type="PANTHER" id="PTHR35596:SF1">
    <property type="entry name" value="MICROBIAL-TYPE PARG CATALYTIC DOMAIN-CONTAINING PROTEIN"/>
    <property type="match status" value="1"/>
</dbReference>
<organism evidence="2 3">
    <name type="scientific">Ligilactobacillus ruminis</name>
    <dbReference type="NCBI Taxonomy" id="1623"/>
    <lineage>
        <taxon>Bacteria</taxon>
        <taxon>Bacillati</taxon>
        <taxon>Bacillota</taxon>
        <taxon>Bacilli</taxon>
        <taxon>Lactobacillales</taxon>
        <taxon>Lactobacillaceae</taxon>
        <taxon>Ligilactobacillus</taxon>
    </lineage>
</organism>
<feature type="domain" description="Microbial-type PARG catalytic" evidence="1">
    <location>
        <begin position="26"/>
        <end position="139"/>
    </location>
</feature>
<evidence type="ECO:0000313" key="3">
    <source>
        <dbReference type="Proteomes" id="UP000182089"/>
    </source>
</evidence>
<comment type="caution">
    <text evidence="2">The sequence shown here is derived from an EMBL/GenBank/DDBJ whole genome shotgun (WGS) entry which is preliminary data.</text>
</comment>
<dbReference type="Gene3D" id="3.40.220.10">
    <property type="entry name" value="Leucine Aminopeptidase, subunit E, domain 1"/>
    <property type="match status" value="1"/>
</dbReference>
<accession>A0ABY1ACB8</accession>
<evidence type="ECO:0000313" key="2">
    <source>
        <dbReference type="EMBL" id="SEM77156.1"/>
    </source>
</evidence>
<name>A0ABY1ACB8_9LACO</name>